<accession>A0A2I5TAM1</accession>
<keyword evidence="6 12" id="KW-0915">Sodium</keyword>
<keyword evidence="8 12" id="KW-0472">Membrane</keyword>
<evidence type="ECO:0000256" key="7">
    <source>
        <dbReference type="ARBA" id="ARBA00023065"/>
    </source>
</evidence>
<evidence type="ECO:0000256" key="12">
    <source>
        <dbReference type="HAMAP-Rule" id="MF_00454"/>
    </source>
</evidence>
<reference evidence="14" key="4">
    <citation type="submission" date="2017-11" db="EMBL/GenBank/DDBJ databases">
        <title>Complete genome sequence of Serratia sp. ATCC 39006.</title>
        <authorList>
            <person name="Hampton H.G."/>
            <person name="Jackson S.A."/>
            <person name="Jauregui R."/>
            <person name="Poulter G.T.M."/>
            <person name="Salmond G.P.C."/>
            <person name="Fineran P.C."/>
        </authorList>
    </citation>
    <scope>NUCLEOTIDE SEQUENCE</scope>
    <source>
        <strain evidence="14">ATCC 39006</strain>
    </source>
</reference>
<dbReference type="KEGG" id="serq:CWC46_18420"/>
<keyword evidence="12" id="KW-0813">Transport</keyword>
<dbReference type="HAMAP" id="MF_00454">
    <property type="entry name" value="FluC"/>
    <property type="match status" value="1"/>
</dbReference>
<evidence type="ECO:0000256" key="4">
    <source>
        <dbReference type="ARBA" id="ARBA00022692"/>
    </source>
</evidence>
<evidence type="ECO:0000256" key="10">
    <source>
        <dbReference type="ARBA" id="ARBA00035120"/>
    </source>
</evidence>
<dbReference type="InterPro" id="IPR003691">
    <property type="entry name" value="FluC"/>
</dbReference>
<evidence type="ECO:0000256" key="11">
    <source>
        <dbReference type="ARBA" id="ARBA00035585"/>
    </source>
</evidence>
<comment type="similarity">
    <text evidence="10 12">Belongs to the fluoride channel Fluc/FEX (TC 1.A.43) family.</text>
</comment>
<keyword evidence="5 12" id="KW-1133">Transmembrane helix</keyword>
<comment type="activity regulation">
    <text evidence="12">Na(+) is not transported, but it plays an essential structural role and its presence is essential for fluoride channel function.</text>
</comment>
<dbReference type="NCBIfam" id="TIGR00494">
    <property type="entry name" value="crcB"/>
    <property type="match status" value="1"/>
</dbReference>
<dbReference type="Proteomes" id="UP000233778">
    <property type="component" value="Chromosome"/>
</dbReference>
<keyword evidence="3" id="KW-0997">Cell inner membrane</keyword>
<evidence type="ECO:0000256" key="9">
    <source>
        <dbReference type="ARBA" id="ARBA00023303"/>
    </source>
</evidence>
<evidence type="ECO:0000256" key="3">
    <source>
        <dbReference type="ARBA" id="ARBA00022519"/>
    </source>
</evidence>
<sequence>MYSTLFAVFIGGGIGSVLRWLLSLRFNSISPQIPIGTFLANMAGAFIIGAAMGYFIRQPDLDPHWKLLITTGLCGGLTTFSTFSFEVVTLLQGGEWLAAGLNLLLNLVGSLLMTSLAFALVTGLTAH</sequence>
<reference evidence="13 16" key="3">
    <citation type="submission" date="2017-11" db="EMBL/GenBank/DDBJ databases">
        <title>Complete genome sequence of Serratia sp. ATCC 39006 LacA.</title>
        <authorList>
            <person name="Hampton H.G."/>
            <person name="Jackson S.A."/>
            <person name="Jauregui R."/>
            <person name="Poulter G.T.M."/>
            <person name="Salmond G.P.C."/>
            <person name="Fineran P.C."/>
        </authorList>
    </citation>
    <scope>NUCLEOTIDE SEQUENCE [LARGE SCALE GENOMIC DNA]</scope>
    <source>
        <strain evidence="13 16">ATCC 39006</strain>
    </source>
</reference>
<dbReference type="GO" id="GO:0046872">
    <property type="term" value="F:metal ion binding"/>
    <property type="evidence" value="ECO:0007669"/>
    <property type="project" value="UniProtKB-KW"/>
</dbReference>
<evidence type="ECO:0000313" key="13">
    <source>
        <dbReference type="EMBL" id="AUH01604.1"/>
    </source>
</evidence>
<feature type="binding site" evidence="12">
    <location>
        <position position="75"/>
    </location>
    <ligand>
        <name>Na(+)</name>
        <dbReference type="ChEBI" id="CHEBI:29101"/>
        <note>structural</note>
    </ligand>
</feature>
<comment type="subcellular location">
    <subcellularLocation>
        <location evidence="1 12">Cell membrane</location>
        <topology evidence="1 12">Multi-pass membrane protein</topology>
    </subcellularLocation>
</comment>
<evidence type="ECO:0000256" key="2">
    <source>
        <dbReference type="ARBA" id="ARBA00022475"/>
    </source>
</evidence>
<dbReference type="RefSeq" id="WP_021015079.1">
    <property type="nucleotide sequence ID" value="NZ_CP025084.1"/>
</dbReference>
<name>A0A2I5TAM1_SERS3</name>
<gene>
    <name evidence="12" type="primary">fluC</name>
    <name evidence="12" type="synonym">crcB</name>
    <name evidence="13" type="ORF">CWC46_18420</name>
    <name evidence="14" type="ORF">Ser39006_018420</name>
</gene>
<evidence type="ECO:0000256" key="8">
    <source>
        <dbReference type="ARBA" id="ARBA00023136"/>
    </source>
</evidence>
<dbReference type="OrthoDB" id="9806299at2"/>
<dbReference type="GO" id="GO:0062054">
    <property type="term" value="F:fluoride channel activity"/>
    <property type="evidence" value="ECO:0007669"/>
    <property type="project" value="UniProtKB-UniRule"/>
</dbReference>
<dbReference type="Proteomes" id="UP000017700">
    <property type="component" value="Chromosome"/>
</dbReference>
<dbReference type="GO" id="GO:0140114">
    <property type="term" value="P:cellular detoxification of fluoride"/>
    <property type="evidence" value="ECO:0007669"/>
    <property type="project" value="UniProtKB-UniRule"/>
</dbReference>
<dbReference type="GO" id="GO:0005886">
    <property type="term" value="C:plasma membrane"/>
    <property type="evidence" value="ECO:0007669"/>
    <property type="project" value="UniProtKB-SubCell"/>
</dbReference>
<keyword evidence="15" id="KW-1185">Reference proteome</keyword>
<proteinExistence type="inferred from homology"/>
<evidence type="ECO:0000256" key="1">
    <source>
        <dbReference type="ARBA" id="ARBA00004651"/>
    </source>
</evidence>
<dbReference type="Pfam" id="PF02537">
    <property type="entry name" value="CRCB"/>
    <property type="match status" value="1"/>
</dbReference>
<comment type="catalytic activity">
    <reaction evidence="11">
        <text>fluoride(in) = fluoride(out)</text>
        <dbReference type="Rhea" id="RHEA:76159"/>
        <dbReference type="ChEBI" id="CHEBI:17051"/>
    </reaction>
    <physiologicalReaction direction="left-to-right" evidence="11">
        <dbReference type="Rhea" id="RHEA:76160"/>
    </physiologicalReaction>
</comment>
<dbReference type="EMBL" id="CP025084">
    <property type="protein sequence ID" value="AUH05927.1"/>
    <property type="molecule type" value="Genomic_DNA"/>
</dbReference>
<comment type="function">
    <text evidence="12">Fluoride-specific ion channel. Important for reducing fluoride concentration in the cell, thus reducing its toxicity.</text>
</comment>
<feature type="transmembrane region" description="Helical" evidence="12">
    <location>
        <begin position="68"/>
        <end position="91"/>
    </location>
</feature>
<dbReference type="AlphaFoldDB" id="A0A2I5TAM1"/>
<reference evidence="14 15" key="1">
    <citation type="journal article" date="2013" name="Genome Announc.">
        <title>Draft genome sequence of Serratia sp. strain ATCC 39006, a model bacterium for analysis of the biosynthesis and regulation of prodigiosin, a carbapenem, and gas vesicles.</title>
        <authorList>
            <person name="Fineran P.C."/>
            <person name="Iglesias Cans M.C."/>
            <person name="Ramsay J.P."/>
            <person name="Wilf N.M."/>
            <person name="Cossyleon D."/>
            <person name="McNeil M.B."/>
            <person name="Williamson N.R."/>
            <person name="Monson R.E."/>
            <person name="Becher S.A."/>
            <person name="Stanton J.A."/>
            <person name="Brugger K."/>
            <person name="Brown S.D."/>
            <person name="Salmond G.P."/>
        </authorList>
    </citation>
    <scope>NUCLEOTIDE SEQUENCE [LARGE SCALE GENOMIC DNA]</scope>
    <source>
        <strain evidence="14">ATCC 39006</strain>
        <strain evidence="15">ATCC 39006 / SC 11482</strain>
    </source>
</reference>
<evidence type="ECO:0000256" key="5">
    <source>
        <dbReference type="ARBA" id="ARBA00022989"/>
    </source>
</evidence>
<feature type="transmembrane region" description="Helical" evidence="12">
    <location>
        <begin position="38"/>
        <end position="56"/>
    </location>
</feature>
<feature type="transmembrane region" description="Helical" evidence="12">
    <location>
        <begin position="103"/>
        <end position="126"/>
    </location>
</feature>
<evidence type="ECO:0000313" key="14">
    <source>
        <dbReference type="EMBL" id="AUH05927.1"/>
    </source>
</evidence>
<evidence type="ECO:0000256" key="6">
    <source>
        <dbReference type="ARBA" id="ARBA00023053"/>
    </source>
</evidence>
<dbReference type="PANTHER" id="PTHR28259:SF1">
    <property type="entry name" value="FLUORIDE EXPORT PROTEIN 1-RELATED"/>
    <property type="match status" value="1"/>
</dbReference>
<keyword evidence="12" id="KW-0479">Metal-binding</keyword>
<keyword evidence="9 12" id="KW-0407">Ion channel</keyword>
<evidence type="ECO:0000313" key="16">
    <source>
        <dbReference type="Proteomes" id="UP000233778"/>
    </source>
</evidence>
<keyword evidence="7 12" id="KW-0406">Ion transport</keyword>
<protein>
    <recommendedName>
        <fullName evidence="12">Fluoride-specific ion channel FluC</fullName>
    </recommendedName>
</protein>
<dbReference type="KEGG" id="sera:Ser39006_018420"/>
<dbReference type="EMBL" id="CP025085">
    <property type="protein sequence ID" value="AUH01604.1"/>
    <property type="molecule type" value="Genomic_DNA"/>
</dbReference>
<feature type="transmembrane region" description="Helical" evidence="12">
    <location>
        <begin position="6"/>
        <end position="26"/>
    </location>
</feature>
<keyword evidence="2 12" id="KW-1003">Cell membrane</keyword>
<feature type="binding site" evidence="12">
    <location>
        <position position="78"/>
    </location>
    <ligand>
        <name>Na(+)</name>
        <dbReference type="ChEBI" id="CHEBI:29101"/>
        <note>structural</note>
    </ligand>
</feature>
<organism evidence="14 15">
    <name type="scientific">Serratia sp. (strain ATCC 39006)</name>
    <name type="common">Prodigiosinella confusarubida</name>
    <dbReference type="NCBI Taxonomy" id="104623"/>
    <lineage>
        <taxon>Bacteria</taxon>
        <taxon>Pseudomonadati</taxon>
        <taxon>Pseudomonadota</taxon>
        <taxon>Gammaproteobacteria</taxon>
        <taxon>Enterobacterales</taxon>
        <taxon>Pectobacteriaceae</taxon>
        <taxon>Prodigiosinella</taxon>
    </lineage>
</organism>
<keyword evidence="4 12" id="KW-0812">Transmembrane</keyword>
<evidence type="ECO:0000313" key="15">
    <source>
        <dbReference type="Proteomes" id="UP000017700"/>
    </source>
</evidence>
<dbReference type="NCBIfam" id="NF010792">
    <property type="entry name" value="PRK14196.1"/>
    <property type="match status" value="1"/>
</dbReference>
<dbReference type="PANTHER" id="PTHR28259">
    <property type="entry name" value="FLUORIDE EXPORT PROTEIN 1-RELATED"/>
    <property type="match status" value="1"/>
</dbReference>
<reference evidence="14" key="2">
    <citation type="submission" date="2013-09" db="EMBL/GenBank/DDBJ databases">
        <authorList>
            <person name="Wang G."/>
            <person name="Yang Y."/>
            <person name="Su Y."/>
        </authorList>
    </citation>
    <scope>NUCLEOTIDE SEQUENCE</scope>
    <source>
        <strain evidence="14">ATCC 39006</strain>
    </source>
</reference>